<protein>
    <submittedName>
        <fullName evidence="1">Putative secreted protein</fullName>
    </submittedName>
</protein>
<organism evidence="1">
    <name type="scientific">Anopheles darlingi</name>
    <name type="common">Mosquito</name>
    <dbReference type="NCBI Taxonomy" id="43151"/>
    <lineage>
        <taxon>Eukaryota</taxon>
        <taxon>Metazoa</taxon>
        <taxon>Ecdysozoa</taxon>
        <taxon>Arthropoda</taxon>
        <taxon>Hexapoda</taxon>
        <taxon>Insecta</taxon>
        <taxon>Pterygota</taxon>
        <taxon>Neoptera</taxon>
        <taxon>Endopterygota</taxon>
        <taxon>Diptera</taxon>
        <taxon>Nematocera</taxon>
        <taxon>Culicoidea</taxon>
        <taxon>Culicidae</taxon>
        <taxon>Anophelinae</taxon>
        <taxon>Anopheles</taxon>
    </lineage>
</organism>
<evidence type="ECO:0000313" key="1">
    <source>
        <dbReference type="EMBL" id="MBW71765.1"/>
    </source>
</evidence>
<dbReference type="EMBL" id="GGFL01007587">
    <property type="protein sequence ID" value="MBW71765.1"/>
    <property type="molecule type" value="Transcribed_RNA"/>
</dbReference>
<reference evidence="1" key="1">
    <citation type="submission" date="2018-01" db="EMBL/GenBank/DDBJ databases">
        <title>An insight into the sialome of Amazonian anophelines.</title>
        <authorList>
            <person name="Ribeiro J.M."/>
            <person name="Scarpassa V."/>
            <person name="Calvo E."/>
        </authorList>
    </citation>
    <scope>NUCLEOTIDE SEQUENCE</scope>
</reference>
<name>A0A2M4D2K2_ANODA</name>
<accession>A0A2M4D2K2</accession>
<dbReference type="AlphaFoldDB" id="A0A2M4D2K2"/>
<proteinExistence type="predicted"/>
<sequence length="73" mass="8511">MRKRRHQAGGKEVLHLCRLLVCFLLLSVRVQRSERSVFARVLILLSYCFLWRCGVSRTADSKVETLLMAFPFV</sequence>